<gene>
    <name evidence="1" type="ORF">FZC75_00910</name>
</gene>
<dbReference type="EMBL" id="VTET01000001">
    <property type="protein sequence ID" value="TYS74299.1"/>
    <property type="molecule type" value="Genomic_DNA"/>
</dbReference>
<dbReference type="AlphaFoldDB" id="A0A5D4TGR6"/>
<evidence type="ECO:0000313" key="1">
    <source>
        <dbReference type="EMBL" id="TYS74299.1"/>
    </source>
</evidence>
<sequence length="106" mass="12142">MVNKTKEFVRHILLRLNNKSSKGYTSFAPLKIAPEYTNIDLENKQVTGIVKHNDKIYLTVIVDIKLNKTLVKGSLRGICHITKPFNKEHYIAMIKSHAEILINNLV</sequence>
<proteinExistence type="predicted"/>
<name>A0A5D4TGR6_9BACI</name>
<accession>A0A5D4TGR6</accession>
<evidence type="ECO:0000313" key="2">
    <source>
        <dbReference type="Proteomes" id="UP000324517"/>
    </source>
</evidence>
<reference evidence="1 2" key="1">
    <citation type="submission" date="2019-08" db="EMBL/GenBank/DDBJ databases">
        <title>Bacillus genomes from the desert of Cuatro Cienegas, Coahuila.</title>
        <authorList>
            <person name="Olmedo-Alvarez G."/>
        </authorList>
    </citation>
    <scope>NUCLEOTIDE SEQUENCE [LARGE SCALE GENOMIC DNA]</scope>
    <source>
        <strain evidence="1 2">CH98b_3T</strain>
    </source>
</reference>
<protein>
    <submittedName>
        <fullName evidence="1">Uncharacterized protein</fullName>
    </submittedName>
</protein>
<comment type="caution">
    <text evidence="1">The sequence shown here is derived from an EMBL/GenBank/DDBJ whole genome shotgun (WGS) entry which is preliminary data.</text>
</comment>
<dbReference type="Proteomes" id="UP000324517">
    <property type="component" value="Unassembled WGS sequence"/>
</dbReference>
<organism evidence="1 2">
    <name type="scientific">Sutcliffiella horikoshii</name>
    <dbReference type="NCBI Taxonomy" id="79883"/>
    <lineage>
        <taxon>Bacteria</taxon>
        <taxon>Bacillati</taxon>
        <taxon>Bacillota</taxon>
        <taxon>Bacilli</taxon>
        <taxon>Bacillales</taxon>
        <taxon>Bacillaceae</taxon>
        <taxon>Sutcliffiella</taxon>
    </lineage>
</organism>
<dbReference type="OrthoDB" id="2721244at2"/>